<dbReference type="SMART" id="SM00257">
    <property type="entry name" value="LysM"/>
    <property type="match status" value="2"/>
</dbReference>
<dbReference type="EMBL" id="AP018203">
    <property type="protein sequence ID" value="BAY57033.1"/>
    <property type="molecule type" value="Genomic_DNA"/>
</dbReference>
<feature type="compositionally biased region" description="Polar residues" evidence="1">
    <location>
        <begin position="415"/>
        <end position="425"/>
    </location>
</feature>
<dbReference type="CDD" id="cd12797">
    <property type="entry name" value="M23_peptidase"/>
    <property type="match status" value="1"/>
</dbReference>
<proteinExistence type="predicted"/>
<dbReference type="InterPro" id="IPR011055">
    <property type="entry name" value="Dup_hybrid_motif"/>
</dbReference>
<dbReference type="GO" id="GO:0004222">
    <property type="term" value="F:metalloendopeptidase activity"/>
    <property type="evidence" value="ECO:0007669"/>
    <property type="project" value="TreeGrafter"/>
</dbReference>
<dbReference type="InterPro" id="IPR050570">
    <property type="entry name" value="Cell_wall_metabolism_enzyme"/>
</dbReference>
<dbReference type="PROSITE" id="PS51782">
    <property type="entry name" value="LYSM"/>
    <property type="match status" value="2"/>
</dbReference>
<organism evidence="3 4">
    <name type="scientific">Leptolyngbya boryana NIES-2135</name>
    <dbReference type="NCBI Taxonomy" id="1973484"/>
    <lineage>
        <taxon>Bacteria</taxon>
        <taxon>Bacillati</taxon>
        <taxon>Cyanobacteriota</taxon>
        <taxon>Cyanophyceae</taxon>
        <taxon>Leptolyngbyales</taxon>
        <taxon>Leptolyngbyaceae</taxon>
        <taxon>Leptolyngbya group</taxon>
        <taxon>Leptolyngbya</taxon>
    </lineage>
</organism>
<accession>A0A1Z4JK04</accession>
<feature type="compositionally biased region" description="Basic and acidic residues" evidence="1">
    <location>
        <begin position="377"/>
        <end position="386"/>
    </location>
</feature>
<gene>
    <name evidence="3" type="ORF">NIES2135_38970</name>
</gene>
<name>A0A1Z4JK04_LEPBY</name>
<evidence type="ECO:0000256" key="1">
    <source>
        <dbReference type="SAM" id="MobiDB-lite"/>
    </source>
</evidence>
<evidence type="ECO:0000259" key="2">
    <source>
        <dbReference type="PROSITE" id="PS51782"/>
    </source>
</evidence>
<feature type="compositionally biased region" description="Low complexity" evidence="1">
    <location>
        <begin position="403"/>
        <end position="414"/>
    </location>
</feature>
<dbReference type="AlphaFoldDB" id="A0A1Z4JK04"/>
<feature type="domain" description="LysM" evidence="2">
    <location>
        <begin position="98"/>
        <end position="142"/>
    </location>
</feature>
<dbReference type="InterPro" id="IPR016047">
    <property type="entry name" value="M23ase_b-sheet_dom"/>
</dbReference>
<evidence type="ECO:0000313" key="3">
    <source>
        <dbReference type="EMBL" id="BAY57033.1"/>
    </source>
</evidence>
<dbReference type="Gene3D" id="2.70.70.10">
    <property type="entry name" value="Glucose Permease (Domain IIA)"/>
    <property type="match status" value="1"/>
</dbReference>
<dbReference type="SUPFAM" id="SSF51261">
    <property type="entry name" value="Duplicated hybrid motif"/>
    <property type="match status" value="1"/>
</dbReference>
<dbReference type="PANTHER" id="PTHR21666:SF270">
    <property type="entry name" value="MUREIN HYDROLASE ACTIVATOR ENVC"/>
    <property type="match status" value="1"/>
</dbReference>
<reference evidence="3 4" key="1">
    <citation type="submission" date="2017-06" db="EMBL/GenBank/DDBJ databases">
        <title>Genome sequencing of cyanobaciteial culture collection at National Institute for Environmental Studies (NIES).</title>
        <authorList>
            <person name="Hirose Y."/>
            <person name="Shimura Y."/>
            <person name="Fujisawa T."/>
            <person name="Nakamura Y."/>
            <person name="Kawachi M."/>
        </authorList>
    </citation>
    <scope>NUCLEOTIDE SEQUENCE [LARGE SCALE GENOMIC DNA]</scope>
    <source>
        <strain evidence="3 4">NIES-2135</strain>
    </source>
</reference>
<dbReference type="Pfam" id="PF01551">
    <property type="entry name" value="Peptidase_M23"/>
    <property type="match status" value="1"/>
</dbReference>
<dbReference type="Pfam" id="PF01476">
    <property type="entry name" value="LysM"/>
    <property type="match status" value="2"/>
</dbReference>
<dbReference type="Proteomes" id="UP000217895">
    <property type="component" value="Chromosome"/>
</dbReference>
<dbReference type="InterPro" id="IPR018392">
    <property type="entry name" value="LysM"/>
</dbReference>
<keyword evidence="4" id="KW-1185">Reference proteome</keyword>
<feature type="region of interest" description="Disordered" evidence="1">
    <location>
        <begin position="377"/>
        <end position="425"/>
    </location>
</feature>
<evidence type="ECO:0000313" key="4">
    <source>
        <dbReference type="Proteomes" id="UP000217895"/>
    </source>
</evidence>
<dbReference type="SUPFAM" id="SSF54106">
    <property type="entry name" value="LysM domain"/>
    <property type="match status" value="2"/>
</dbReference>
<feature type="domain" description="LysM" evidence="2">
    <location>
        <begin position="234"/>
        <end position="278"/>
    </location>
</feature>
<sequence length="611" mass="64856">MKRAVPQDANSVLFSAIEPESAEEQPRQLPQETSRTVRTSAAMFGLAFSVGAYGLAAPQQAQAAVPTDSTASDLTPGTPASVDAPTATAPTAVAASTTTHTVQEGQTLWKIAELYGIDAAKLANLNSLQANAVLSVGQVLQVPMGDRMAATISGAPIKSLPNLKSIPVIPAQPQVQSTSERVASVVAKPKQTALAELKQNRDRLKQSLAELKSEEPAQSQTVAIMPQAESQQLVTYRVNPGETLSSIAQAHGMTARDLAALNRLNNPNLVQANQFIQVPQKSGQSLVAQALPEPAPQAPVASVQAPADIQVPTVPSLASTQNPSVPLAIGGDARQFAFRPARNRAPEVQQVDVRRSDDQYVNTLLGEISRLRERYQSRSVNREAPKAAEAVSSRRNPQFNPNRTVSSLRTTSRSANSSDVNNSGQTRLERMLADAPKPQRQVVATAPAGSESYAPILRSPVGKTVSPNLPPLGRSDAYMPGDRFKGYMWPAKGVLSSPYGWRWGRMHKGIDIAAPVGTPIVAAASGKVVTAGWNDGGYGKLVEVEHADGSVTLYAHNNRILVRVGQQVRQGQQIAEMGSTGFSTGPHSHFEVHVPGRGAVNPIALLPQSRS</sequence>
<feature type="region of interest" description="Disordered" evidence="1">
    <location>
        <begin position="64"/>
        <end position="85"/>
    </location>
</feature>
<feature type="compositionally biased region" description="Polar residues" evidence="1">
    <location>
        <begin position="393"/>
        <end position="402"/>
    </location>
</feature>
<dbReference type="InterPro" id="IPR036779">
    <property type="entry name" value="LysM_dom_sf"/>
</dbReference>
<protein>
    <submittedName>
        <fullName evidence="3">Peptidase M23</fullName>
    </submittedName>
</protein>
<feature type="region of interest" description="Disordered" evidence="1">
    <location>
        <begin position="1"/>
        <end position="36"/>
    </location>
</feature>
<dbReference type="CDD" id="cd00118">
    <property type="entry name" value="LysM"/>
    <property type="match status" value="2"/>
</dbReference>
<dbReference type="Gene3D" id="3.10.350.10">
    <property type="entry name" value="LysM domain"/>
    <property type="match status" value="2"/>
</dbReference>
<dbReference type="PANTHER" id="PTHR21666">
    <property type="entry name" value="PEPTIDASE-RELATED"/>
    <property type="match status" value="1"/>
</dbReference>